<gene>
    <name evidence="1" type="ORF">ENO26_08545</name>
</gene>
<protein>
    <submittedName>
        <fullName evidence="1">Uncharacterized protein</fullName>
    </submittedName>
</protein>
<sequence length="286" mass="32472">MDMQRRFFSLDEIRDAMVIDSEGFIYGYVKDLQVLEEDVGLAVYISSRVNEPVVDVEKLQSILSSRASLRGDEPLELLVSLARRDGLDIPYKVAEKEVKWLKGFVPVSEIQLIDIKRTSVDNIDSLIKVILLKTPREAIFRGLPARGSKPVYRVDQVLNKIIVSMSRGVLGIAKEVVVGAGEIGFRVYRVRSFKKVVNWIAFTAQVKRLGFKEAYERLVEFRDPYRFSKLDVSIAKDVEEVLKDLKEKDKVVVLLQEFVEVEPGAIEFEDISFSDVVKVGDVVISK</sequence>
<dbReference type="AlphaFoldDB" id="A0A7J2U4C5"/>
<comment type="caution">
    <text evidence="1">The sequence shown here is derived from an EMBL/GenBank/DDBJ whole genome shotgun (WGS) entry which is preliminary data.</text>
</comment>
<evidence type="ECO:0000313" key="1">
    <source>
        <dbReference type="EMBL" id="HEM67591.1"/>
    </source>
</evidence>
<proteinExistence type="predicted"/>
<organism evidence="1">
    <name type="scientific">Ignisphaera aggregans</name>
    <dbReference type="NCBI Taxonomy" id="334771"/>
    <lineage>
        <taxon>Archaea</taxon>
        <taxon>Thermoproteota</taxon>
        <taxon>Thermoprotei</taxon>
        <taxon>Desulfurococcales</taxon>
        <taxon>Desulfurococcaceae</taxon>
        <taxon>Ignisphaera</taxon>
    </lineage>
</organism>
<name>A0A7J2U4C5_9CREN</name>
<reference evidence="1" key="1">
    <citation type="journal article" date="2020" name="mSystems">
        <title>Genome- and Community-Level Interaction Insights into Carbon Utilization and Element Cycling Functions of Hydrothermarchaeota in Hydrothermal Sediment.</title>
        <authorList>
            <person name="Zhou Z."/>
            <person name="Liu Y."/>
            <person name="Xu W."/>
            <person name="Pan J."/>
            <person name="Luo Z.H."/>
            <person name="Li M."/>
        </authorList>
    </citation>
    <scope>NUCLEOTIDE SEQUENCE [LARGE SCALE GENOMIC DNA]</scope>
    <source>
        <strain evidence="1">SpSt-125</strain>
    </source>
</reference>
<dbReference type="EMBL" id="DSEU01000059">
    <property type="protein sequence ID" value="HEM67591.1"/>
    <property type="molecule type" value="Genomic_DNA"/>
</dbReference>
<accession>A0A7J2U4C5</accession>